<keyword evidence="2" id="KW-1185">Reference proteome</keyword>
<dbReference type="RefSeq" id="WP_129726748.1">
    <property type="nucleotide sequence ID" value="NZ_JAPCYI010000001.1"/>
</dbReference>
<evidence type="ECO:0000313" key="1">
    <source>
        <dbReference type="EMBL" id="MFB9762321.1"/>
    </source>
</evidence>
<dbReference type="Proteomes" id="UP001589609">
    <property type="component" value="Unassembled WGS sequence"/>
</dbReference>
<reference evidence="1 2" key="1">
    <citation type="submission" date="2024-09" db="EMBL/GenBank/DDBJ databases">
        <authorList>
            <person name="Sun Q."/>
            <person name="Mori K."/>
        </authorList>
    </citation>
    <scope>NUCLEOTIDE SEQUENCE [LARGE SCALE GENOMIC DNA]</scope>
    <source>
        <strain evidence="1 2">JCM 11201</strain>
    </source>
</reference>
<comment type="caution">
    <text evidence="1">The sequence shown here is derived from an EMBL/GenBank/DDBJ whole genome shotgun (WGS) entry which is preliminary data.</text>
</comment>
<organism evidence="1 2">
    <name type="scientific">Ectobacillus funiculus</name>
    <dbReference type="NCBI Taxonomy" id="137993"/>
    <lineage>
        <taxon>Bacteria</taxon>
        <taxon>Bacillati</taxon>
        <taxon>Bacillota</taxon>
        <taxon>Bacilli</taxon>
        <taxon>Bacillales</taxon>
        <taxon>Bacillaceae</taxon>
        <taxon>Ectobacillus</taxon>
    </lineage>
</organism>
<dbReference type="InterPro" id="IPR025619">
    <property type="entry name" value="YlzJ"/>
</dbReference>
<gene>
    <name evidence="1" type="ORF">ACFFMS_29280</name>
</gene>
<evidence type="ECO:0000313" key="2">
    <source>
        <dbReference type="Proteomes" id="UP001589609"/>
    </source>
</evidence>
<sequence>MILYTILPEEVLYPVDETVFTKQRLVNCGGCDLVVEATPDNEYKVVRILSSDPQHYLQYQPGQKVIIH</sequence>
<dbReference type="EMBL" id="JBHMAF010000196">
    <property type="protein sequence ID" value="MFB9762321.1"/>
    <property type="molecule type" value="Genomic_DNA"/>
</dbReference>
<proteinExistence type="predicted"/>
<dbReference type="Pfam" id="PF14035">
    <property type="entry name" value="YlzJ"/>
    <property type="match status" value="1"/>
</dbReference>
<accession>A0ABV5WQH4</accession>
<name>A0ABV5WQH4_9BACI</name>
<protein>
    <submittedName>
        <fullName evidence="1">YlzJ-like family protein</fullName>
    </submittedName>
</protein>